<comment type="caution">
    <text evidence="7">The sequence shown here is derived from an EMBL/GenBank/DDBJ whole genome shotgun (WGS) entry which is preliminary data.</text>
</comment>
<gene>
    <name evidence="7" type="ORF">HAD_14189</name>
</gene>
<dbReference type="Pfam" id="PF07963">
    <property type="entry name" value="N_methyl"/>
    <property type="match status" value="1"/>
</dbReference>
<dbReference type="GO" id="GO:0016020">
    <property type="term" value="C:membrane"/>
    <property type="evidence" value="ECO:0007669"/>
    <property type="project" value="UniProtKB-SubCell"/>
</dbReference>
<dbReference type="GO" id="GO:0015627">
    <property type="term" value="C:type II protein secretion system complex"/>
    <property type="evidence" value="ECO:0007669"/>
    <property type="project" value="InterPro"/>
</dbReference>
<dbReference type="eggNOG" id="COG2165">
    <property type="taxonomic scope" value="Bacteria"/>
</dbReference>
<feature type="transmembrane region" description="Helical" evidence="6">
    <location>
        <begin position="12"/>
        <end position="30"/>
    </location>
</feature>
<accession>A0A069E2D0</accession>
<dbReference type="PRINTS" id="PR00885">
    <property type="entry name" value="BCTERIALGSPH"/>
</dbReference>
<dbReference type="InterPro" id="IPR012902">
    <property type="entry name" value="N_methyl_site"/>
</dbReference>
<keyword evidence="3 6" id="KW-0812">Transmembrane</keyword>
<evidence type="ECO:0000256" key="6">
    <source>
        <dbReference type="SAM" id="Phobius"/>
    </source>
</evidence>
<comment type="subcellular location">
    <subcellularLocation>
        <location evidence="1">Membrane</location>
        <topology evidence="1">Single-pass membrane protein</topology>
    </subcellularLocation>
</comment>
<keyword evidence="4 6" id="KW-1133">Transmembrane helix</keyword>
<keyword evidence="2" id="KW-0488">Methylation</keyword>
<dbReference type="InterPro" id="IPR045584">
    <property type="entry name" value="Pilin-like"/>
</dbReference>
<name>A0A069E2D0_9PROT</name>
<evidence type="ECO:0000256" key="3">
    <source>
        <dbReference type="ARBA" id="ARBA00022692"/>
    </source>
</evidence>
<dbReference type="AlphaFoldDB" id="A0A069E2D0"/>
<dbReference type="EMBL" id="ARYH01000002">
    <property type="protein sequence ID" value="KCZ83758.1"/>
    <property type="molecule type" value="Genomic_DNA"/>
</dbReference>
<dbReference type="PATRIC" id="fig|1280949.3.peg.2881"/>
<proteinExistence type="predicted"/>
<dbReference type="Gene3D" id="3.55.40.10">
    <property type="entry name" value="minor pseudopilin epsh domain"/>
    <property type="match status" value="1"/>
</dbReference>
<dbReference type="SUPFAM" id="SSF54523">
    <property type="entry name" value="Pili subunits"/>
    <property type="match status" value="1"/>
</dbReference>
<dbReference type="Proteomes" id="UP000027446">
    <property type="component" value="Unassembled WGS sequence"/>
</dbReference>
<organism evidence="7 8">
    <name type="scientific">Hyphomonas adhaerens MHS-3</name>
    <dbReference type="NCBI Taxonomy" id="1280949"/>
    <lineage>
        <taxon>Bacteria</taxon>
        <taxon>Pseudomonadati</taxon>
        <taxon>Pseudomonadota</taxon>
        <taxon>Alphaproteobacteria</taxon>
        <taxon>Hyphomonadales</taxon>
        <taxon>Hyphomonadaceae</taxon>
        <taxon>Hyphomonas</taxon>
    </lineage>
</organism>
<protein>
    <submittedName>
        <fullName evidence="7">General secretion pathway protein H</fullName>
    </submittedName>
</protein>
<dbReference type="STRING" id="1280949.HAD_14189"/>
<evidence type="ECO:0000256" key="2">
    <source>
        <dbReference type="ARBA" id="ARBA00022481"/>
    </source>
</evidence>
<evidence type="ECO:0000256" key="5">
    <source>
        <dbReference type="ARBA" id="ARBA00023136"/>
    </source>
</evidence>
<evidence type="ECO:0000256" key="4">
    <source>
        <dbReference type="ARBA" id="ARBA00022989"/>
    </source>
</evidence>
<dbReference type="NCBIfam" id="TIGR02532">
    <property type="entry name" value="IV_pilin_GFxxxE"/>
    <property type="match status" value="1"/>
</dbReference>
<dbReference type="GO" id="GO:0015628">
    <property type="term" value="P:protein secretion by the type II secretion system"/>
    <property type="evidence" value="ECO:0007669"/>
    <property type="project" value="InterPro"/>
</dbReference>
<dbReference type="PROSITE" id="PS00409">
    <property type="entry name" value="PROKAR_NTER_METHYL"/>
    <property type="match status" value="1"/>
</dbReference>
<reference evidence="7 8" key="1">
    <citation type="journal article" date="2014" name="Antonie Van Leeuwenhoek">
        <title>Hyphomonas beringensis sp. nov. and Hyphomonas chukchiensis sp. nov., isolated from surface seawater of the Bering Sea and Chukchi Sea.</title>
        <authorList>
            <person name="Li C."/>
            <person name="Lai Q."/>
            <person name="Li G."/>
            <person name="Dong C."/>
            <person name="Wang J."/>
            <person name="Liao Y."/>
            <person name="Shao Z."/>
        </authorList>
    </citation>
    <scope>NUCLEOTIDE SEQUENCE [LARGE SCALE GENOMIC DNA]</scope>
    <source>
        <strain evidence="7 8">MHS-3</strain>
    </source>
</reference>
<evidence type="ECO:0000313" key="8">
    <source>
        <dbReference type="Proteomes" id="UP000027446"/>
    </source>
</evidence>
<evidence type="ECO:0000313" key="7">
    <source>
        <dbReference type="EMBL" id="KCZ83758.1"/>
    </source>
</evidence>
<keyword evidence="5 6" id="KW-0472">Membrane</keyword>
<dbReference type="OrthoDB" id="7619865at2"/>
<sequence length="145" mass="15823">MHRDGGFSLVEIMVALFIMALASALVVMVMPSRPDALNSEADQFEKVMNRSLDQAISRGQAQGIRIEENAYTVYTRINGRWVPVSDVSRRVSDGVTIRMLGKSDPKSDEALPQIVLDASGIVSGPDVRFSKGVRTRDFDLPGQAG</sequence>
<dbReference type="RefSeq" id="WP_035572797.1">
    <property type="nucleotide sequence ID" value="NZ_ARYH01000002.1"/>
</dbReference>
<dbReference type="InterPro" id="IPR002416">
    <property type="entry name" value="T2SS_protein-GspH"/>
</dbReference>
<evidence type="ECO:0000256" key="1">
    <source>
        <dbReference type="ARBA" id="ARBA00004167"/>
    </source>
</evidence>
<keyword evidence="8" id="KW-1185">Reference proteome</keyword>